<keyword evidence="3" id="KW-0812">Transmembrane</keyword>
<feature type="region of interest" description="Disordered" evidence="2">
    <location>
        <begin position="19"/>
        <end position="38"/>
    </location>
</feature>
<reference evidence="4 5" key="1">
    <citation type="journal article" date="2017" name="Chemistry">
        <title>Isolation, Biosynthesis and Chemical Modifications of Rubterolones A-F: Rare Tropolone Alkaloids from Actinomadura sp. 5-2.</title>
        <authorList>
            <person name="Guo H."/>
            <person name="Benndorf R."/>
            <person name="Leichnitz D."/>
            <person name="Klassen J.L."/>
            <person name="Vollmers J."/>
            <person name="Gorls H."/>
            <person name="Steinacker M."/>
            <person name="Weigel C."/>
            <person name="Dahse H.M."/>
            <person name="Kaster A.K."/>
            <person name="de Beer Z.W."/>
            <person name="Poulsen M."/>
            <person name="Beemelmanns C."/>
        </authorList>
    </citation>
    <scope>NUCLEOTIDE SEQUENCE [LARGE SCALE GENOMIC DNA]</scope>
    <source>
        <strain evidence="4 5">5-2</strain>
    </source>
</reference>
<feature type="coiled-coil region" evidence="1">
    <location>
        <begin position="110"/>
        <end position="137"/>
    </location>
</feature>
<sequence length="144" mass="16054">MFRELGTWTDRVRHLRTKSDHSHVDGRSLSGQRRSEEVRTDQFVPSSSSTPGLWANYVLTAAIAFLAGVVFDLTRSGGPLAALWLALASAITGGIFAVVLAGMVRVRLDLFRLNREQSRIRRENSALRAEIDRLRRTLDHPGAE</sequence>
<keyword evidence="1" id="KW-0175">Coiled coil</keyword>
<keyword evidence="3" id="KW-0472">Membrane</keyword>
<protein>
    <submittedName>
        <fullName evidence="4">Uncharacterized protein</fullName>
    </submittedName>
</protein>
<evidence type="ECO:0000313" key="4">
    <source>
        <dbReference type="EMBL" id="POM23797.1"/>
    </source>
</evidence>
<comment type="caution">
    <text evidence="4">The sequence shown here is derived from an EMBL/GenBank/DDBJ whole genome shotgun (WGS) entry which is preliminary data.</text>
</comment>
<dbReference type="Proteomes" id="UP000242367">
    <property type="component" value="Unassembled WGS sequence"/>
</dbReference>
<evidence type="ECO:0000256" key="2">
    <source>
        <dbReference type="SAM" id="MobiDB-lite"/>
    </source>
</evidence>
<accession>A0A2P4UFE8</accession>
<evidence type="ECO:0000313" key="5">
    <source>
        <dbReference type="Proteomes" id="UP000242367"/>
    </source>
</evidence>
<proteinExistence type="predicted"/>
<dbReference type="EMBL" id="MTBP01000002">
    <property type="protein sequence ID" value="POM23797.1"/>
    <property type="molecule type" value="Genomic_DNA"/>
</dbReference>
<organism evidence="4 5">
    <name type="scientific">Actinomadura rubteroloni</name>
    <dbReference type="NCBI Taxonomy" id="1926885"/>
    <lineage>
        <taxon>Bacteria</taxon>
        <taxon>Bacillati</taxon>
        <taxon>Actinomycetota</taxon>
        <taxon>Actinomycetes</taxon>
        <taxon>Streptosporangiales</taxon>
        <taxon>Thermomonosporaceae</taxon>
        <taxon>Actinomadura</taxon>
    </lineage>
</organism>
<keyword evidence="3" id="KW-1133">Transmembrane helix</keyword>
<gene>
    <name evidence="4" type="ORF">BTM25_24230</name>
</gene>
<feature type="transmembrane region" description="Helical" evidence="3">
    <location>
        <begin position="83"/>
        <end position="106"/>
    </location>
</feature>
<evidence type="ECO:0000256" key="3">
    <source>
        <dbReference type="SAM" id="Phobius"/>
    </source>
</evidence>
<evidence type="ECO:0000256" key="1">
    <source>
        <dbReference type="SAM" id="Coils"/>
    </source>
</evidence>
<name>A0A2P4UFE8_9ACTN</name>
<feature type="transmembrane region" description="Helical" evidence="3">
    <location>
        <begin position="53"/>
        <end position="71"/>
    </location>
</feature>
<dbReference type="AlphaFoldDB" id="A0A2P4UFE8"/>
<keyword evidence="5" id="KW-1185">Reference proteome</keyword>